<dbReference type="STRING" id="580340.Tlie_0215"/>
<accession>G7V6D0</accession>
<evidence type="ECO:0000313" key="1">
    <source>
        <dbReference type="EMBL" id="AER65959.1"/>
    </source>
</evidence>
<reference evidence="1 2" key="2">
    <citation type="journal article" date="2012" name="Stand. Genomic Sci.">
        <title>Genome sequence of the moderately thermophilic, amino-acid-degrading and sulfur-reducing bacterium Thermovirga lienii type strain (Cas60314(T)).</title>
        <authorList>
            <person name="Goker M."/>
            <person name="Saunders E."/>
            <person name="Lapidus A."/>
            <person name="Nolan M."/>
            <person name="Lucas S."/>
            <person name="Hammon N."/>
            <person name="Deshpande S."/>
            <person name="Cheng J.F."/>
            <person name="Han C."/>
            <person name="Tapia R."/>
            <person name="Goodwin L.A."/>
            <person name="Pitluck S."/>
            <person name="Liolios K."/>
            <person name="Mavromatis K."/>
            <person name="Pagani I."/>
            <person name="Ivanova N."/>
            <person name="Mikhailova N."/>
            <person name="Pati A."/>
            <person name="Chen A."/>
            <person name="Palaniappan K."/>
            <person name="Land M."/>
            <person name="Chang Y.J."/>
            <person name="Jeffries C.D."/>
            <person name="Brambilla E.M."/>
            <person name="Rohde M."/>
            <person name="Spring S."/>
            <person name="Detter J.C."/>
            <person name="Woyke T."/>
            <person name="Bristow J."/>
            <person name="Eisen J.A."/>
            <person name="Markowitz V."/>
            <person name="Hugenholtz P."/>
            <person name="Kyrpides N.C."/>
            <person name="Klenk H.P."/>
        </authorList>
    </citation>
    <scope>NUCLEOTIDE SEQUENCE [LARGE SCALE GENOMIC DNA]</scope>
    <source>
        <strain evidence="2">ATCC BAA-1197 / DSM 17291 / Cas60314</strain>
    </source>
</reference>
<dbReference type="eggNOG" id="ENOG5030NEF">
    <property type="taxonomic scope" value="Bacteria"/>
</dbReference>
<dbReference type="Pfam" id="PF11148">
    <property type="entry name" value="DUF2922"/>
    <property type="match status" value="1"/>
</dbReference>
<dbReference type="OrthoDB" id="5894at2"/>
<evidence type="ECO:0008006" key="3">
    <source>
        <dbReference type="Google" id="ProtNLM"/>
    </source>
</evidence>
<sequence>MKTLRMYFGTADNDRWLLSLRYPKDGLTTQEIQNAMQAIIDSGAITTGPVSILSADIVDRTVTEMF</sequence>
<dbReference type="HOGENOM" id="CLU_181401_1_1_0"/>
<dbReference type="KEGG" id="tli:Tlie_0215"/>
<protein>
    <recommendedName>
        <fullName evidence="3">DUF2922 domain-containing protein</fullName>
    </recommendedName>
</protein>
<dbReference type="InterPro" id="IPR021321">
    <property type="entry name" value="DUF2922"/>
</dbReference>
<dbReference type="EMBL" id="CP003096">
    <property type="protein sequence ID" value="AER65959.1"/>
    <property type="molecule type" value="Genomic_DNA"/>
</dbReference>
<dbReference type="Proteomes" id="UP000005868">
    <property type="component" value="Chromosome"/>
</dbReference>
<reference evidence="2" key="1">
    <citation type="submission" date="2011-10" db="EMBL/GenBank/DDBJ databases">
        <title>The complete genome of chromosome of Thermovirga lienii DSM 17291.</title>
        <authorList>
            <consortium name="US DOE Joint Genome Institute (JGI-PGF)"/>
            <person name="Lucas S."/>
            <person name="Copeland A."/>
            <person name="Lapidus A."/>
            <person name="Glavina del Rio T."/>
            <person name="Dalin E."/>
            <person name="Tice H."/>
            <person name="Bruce D."/>
            <person name="Goodwin L."/>
            <person name="Pitluck S."/>
            <person name="Peters L."/>
            <person name="Mikhailova N."/>
            <person name="Saunders E."/>
            <person name="Kyrpides N."/>
            <person name="Mavromatis K."/>
            <person name="Ivanova N."/>
            <person name="Last F.I."/>
            <person name="Brettin T."/>
            <person name="Detter J.C."/>
            <person name="Han C."/>
            <person name="Larimer F."/>
            <person name="Land M."/>
            <person name="Hauser L."/>
            <person name="Markowitz V."/>
            <person name="Cheng J.-F."/>
            <person name="Hugenholtz P."/>
            <person name="Woyke T."/>
            <person name="Wu D."/>
            <person name="Spring S."/>
            <person name="Schroeder M."/>
            <person name="Brambilla E.-M."/>
            <person name="Klenk H.-P."/>
            <person name="Eisen J.A."/>
        </authorList>
    </citation>
    <scope>NUCLEOTIDE SEQUENCE [LARGE SCALE GENOMIC DNA]</scope>
    <source>
        <strain evidence="2">ATCC BAA-1197 / DSM 17291 / Cas60314</strain>
    </source>
</reference>
<organism evidence="1 2">
    <name type="scientific">Thermovirga lienii (strain ATCC BAA-1197 / DSM 17291 / Cas60314)</name>
    <dbReference type="NCBI Taxonomy" id="580340"/>
    <lineage>
        <taxon>Bacteria</taxon>
        <taxon>Thermotogati</taxon>
        <taxon>Synergistota</taxon>
        <taxon>Synergistia</taxon>
        <taxon>Synergistales</taxon>
        <taxon>Thermovirgaceae</taxon>
        <taxon>Thermovirga</taxon>
    </lineage>
</organism>
<dbReference type="AlphaFoldDB" id="G7V6D0"/>
<proteinExistence type="predicted"/>
<evidence type="ECO:0000313" key="2">
    <source>
        <dbReference type="Proteomes" id="UP000005868"/>
    </source>
</evidence>
<keyword evidence="2" id="KW-1185">Reference proteome</keyword>
<gene>
    <name evidence="1" type="ordered locus">Tlie_0215</name>
</gene>
<name>G7V6D0_THELD</name>